<keyword evidence="3" id="KW-1003">Cell membrane</keyword>
<keyword evidence="8" id="KW-1015">Disulfide bond</keyword>
<dbReference type="PANTHER" id="PTHR46160">
    <property type="entry name" value="ALPHA-TECTORIN-RELATED"/>
    <property type="match status" value="1"/>
</dbReference>
<dbReference type="InterPro" id="IPR052749">
    <property type="entry name" value="Alpha-tectorin"/>
</dbReference>
<protein>
    <recommendedName>
        <fullName evidence="16">VWFD domain-containing protein</fullName>
    </recommendedName>
</protein>
<proteinExistence type="predicted"/>
<comment type="caution">
    <text evidence="14">The sequence shown here is derived from an EMBL/GenBank/DDBJ whole genome shotgun (WGS) entry which is preliminary data.</text>
</comment>
<dbReference type="PANTHER" id="PTHR46160:SF9">
    <property type="entry name" value="PROTEIN PRY2-RELATED"/>
    <property type="match status" value="1"/>
</dbReference>
<evidence type="ECO:0008006" key="16">
    <source>
        <dbReference type="Google" id="ProtNLM"/>
    </source>
</evidence>
<dbReference type="Pfam" id="PF08742">
    <property type="entry name" value="C8"/>
    <property type="match status" value="1"/>
</dbReference>
<evidence type="ECO:0000256" key="10">
    <source>
        <dbReference type="ARBA" id="ARBA00023288"/>
    </source>
</evidence>
<feature type="domain" description="VWFD" evidence="13">
    <location>
        <begin position="51"/>
        <end position="227"/>
    </location>
</feature>
<dbReference type="GO" id="GO:0005576">
    <property type="term" value="C:extracellular region"/>
    <property type="evidence" value="ECO:0007669"/>
    <property type="project" value="UniProtKB-SubCell"/>
</dbReference>
<organism evidence="14 15">
    <name type="scientific">Chiloscyllium punctatum</name>
    <name type="common">Brownbanded bambooshark</name>
    <name type="synonym">Hemiscyllium punctatum</name>
    <dbReference type="NCBI Taxonomy" id="137246"/>
    <lineage>
        <taxon>Eukaryota</taxon>
        <taxon>Metazoa</taxon>
        <taxon>Chordata</taxon>
        <taxon>Craniata</taxon>
        <taxon>Vertebrata</taxon>
        <taxon>Chondrichthyes</taxon>
        <taxon>Elasmobranchii</taxon>
        <taxon>Galeomorphii</taxon>
        <taxon>Galeoidea</taxon>
        <taxon>Orectolobiformes</taxon>
        <taxon>Hemiscylliidae</taxon>
        <taxon>Chiloscyllium</taxon>
    </lineage>
</organism>
<keyword evidence="4" id="KW-0964">Secreted</keyword>
<feature type="region of interest" description="Disordered" evidence="11">
    <location>
        <begin position="487"/>
        <end position="521"/>
    </location>
</feature>
<dbReference type="InterPro" id="IPR025615">
    <property type="entry name" value="TILa_dom"/>
</dbReference>
<keyword evidence="15" id="KW-1185">Reference proteome</keyword>
<dbReference type="SMART" id="SM00832">
    <property type="entry name" value="C8"/>
    <property type="match status" value="1"/>
</dbReference>
<name>A0A401RM88_CHIPU</name>
<dbReference type="InterPro" id="IPR014853">
    <property type="entry name" value="VWF/SSPO/ZAN-like_Cys-rich_dom"/>
</dbReference>
<dbReference type="EMBL" id="BEZZ01004821">
    <property type="protein sequence ID" value="GCC19216.1"/>
    <property type="molecule type" value="Genomic_DNA"/>
</dbReference>
<dbReference type="STRING" id="137246.A0A401RM88"/>
<reference evidence="14 15" key="1">
    <citation type="journal article" date="2018" name="Nat. Ecol. Evol.">
        <title>Shark genomes provide insights into elasmobranch evolution and the origin of vertebrates.</title>
        <authorList>
            <person name="Hara Y"/>
            <person name="Yamaguchi K"/>
            <person name="Onimaru K"/>
            <person name="Kadota M"/>
            <person name="Koyanagi M"/>
            <person name="Keeley SD"/>
            <person name="Tatsumi K"/>
            <person name="Tanaka K"/>
            <person name="Motone F"/>
            <person name="Kageyama Y"/>
            <person name="Nozu R"/>
            <person name="Adachi N"/>
            <person name="Nishimura O"/>
            <person name="Nakagawa R"/>
            <person name="Tanegashima C"/>
            <person name="Kiyatake I"/>
            <person name="Matsumoto R"/>
            <person name="Murakumo K"/>
            <person name="Nishida K"/>
            <person name="Terakita A"/>
            <person name="Kuratani S"/>
            <person name="Sato K"/>
            <person name="Hyodo S Kuraku.S."/>
        </authorList>
    </citation>
    <scope>NUCLEOTIDE SEQUENCE [LARGE SCALE GENOMIC DNA]</scope>
</reference>
<evidence type="ECO:0000256" key="11">
    <source>
        <dbReference type="SAM" id="MobiDB-lite"/>
    </source>
</evidence>
<evidence type="ECO:0000256" key="7">
    <source>
        <dbReference type="ARBA" id="ARBA00023136"/>
    </source>
</evidence>
<dbReference type="GO" id="GO:0005886">
    <property type="term" value="C:plasma membrane"/>
    <property type="evidence" value="ECO:0007669"/>
    <property type="project" value="UniProtKB-SubCell"/>
</dbReference>
<dbReference type="InterPro" id="IPR042235">
    <property type="entry name" value="ZP-C_dom"/>
</dbReference>
<dbReference type="Pfam" id="PF12714">
    <property type="entry name" value="TILa"/>
    <property type="match status" value="1"/>
</dbReference>
<evidence type="ECO:0000256" key="4">
    <source>
        <dbReference type="ARBA" id="ARBA00022525"/>
    </source>
</evidence>
<dbReference type="SMART" id="SM00241">
    <property type="entry name" value="ZP"/>
    <property type="match status" value="1"/>
</dbReference>
<evidence type="ECO:0000259" key="12">
    <source>
        <dbReference type="PROSITE" id="PS51034"/>
    </source>
</evidence>
<keyword evidence="5" id="KW-0336">GPI-anchor</keyword>
<dbReference type="GO" id="GO:0098552">
    <property type="term" value="C:side of membrane"/>
    <property type="evidence" value="ECO:0007669"/>
    <property type="project" value="UniProtKB-KW"/>
</dbReference>
<dbReference type="Proteomes" id="UP000287033">
    <property type="component" value="Unassembled WGS sequence"/>
</dbReference>
<feature type="compositionally biased region" description="Polar residues" evidence="11">
    <location>
        <begin position="487"/>
        <end position="502"/>
    </location>
</feature>
<evidence type="ECO:0000256" key="2">
    <source>
        <dbReference type="ARBA" id="ARBA00004613"/>
    </source>
</evidence>
<dbReference type="InterPro" id="IPR001846">
    <property type="entry name" value="VWF_type-D"/>
</dbReference>
<keyword evidence="9" id="KW-0325">Glycoprotein</keyword>
<evidence type="ECO:0000313" key="14">
    <source>
        <dbReference type="EMBL" id="GCC19216.1"/>
    </source>
</evidence>
<dbReference type="PROSITE" id="PS51034">
    <property type="entry name" value="ZP_2"/>
    <property type="match status" value="1"/>
</dbReference>
<sequence length="521" mass="57605">MKIGEVRLTADCSSRCQCLARNEVRCVPAGCRPTERCTVRRGIRGCLTSLSTCTVSGDPHYLSFDGAVTHFQGTCDYDVAKVCSQSSANWFRVTAENQHRRNNLVSFVSRVHVYLPGVHIAIESGRVVLVNDATVSLPHGIQGLASVSQSDGFIVVDIVTNLEVHYDGRSTVLVKVGPEYANRLCGMCGNFNGNVTDDKVLPNGQTARSDTEFGNSWKTENSDLGCQDDNRNVELDCPLRFQFESFCSIIVNETGPFSECHWHLDPTNYYTSCVYDLCAYGTSNLLLCDAISGYERACAIRGLSIPSWRASWNCPLQSPCERESCTAEEWCGEQRGVVGCFCDDATGDQMNKNYGEGSYEVRMIMYQDPEYRQPYTQTPVRLSVDDRVYIGVTVMELDPNQFVVTLDNCWTTPDNNPSSQTRWGLVSNQCPSALTEVEVKETGTSSICRFSFSAFKFIGDVNQIYLHCQIRLCDFRTSQCLPSCSGQRNAQSSNSKGQSSVISIGPITKADVDTPPNLVGE</sequence>
<dbReference type="AlphaFoldDB" id="A0A401RM88"/>
<evidence type="ECO:0000259" key="13">
    <source>
        <dbReference type="PROSITE" id="PS51233"/>
    </source>
</evidence>
<dbReference type="Pfam" id="PF00100">
    <property type="entry name" value="Zona_pellucida"/>
    <property type="match status" value="1"/>
</dbReference>
<evidence type="ECO:0000256" key="6">
    <source>
        <dbReference type="ARBA" id="ARBA00022729"/>
    </source>
</evidence>
<dbReference type="SMART" id="SM00216">
    <property type="entry name" value="VWD"/>
    <property type="match status" value="1"/>
</dbReference>
<dbReference type="Pfam" id="PF00094">
    <property type="entry name" value="VWD"/>
    <property type="match status" value="1"/>
</dbReference>
<evidence type="ECO:0000256" key="5">
    <source>
        <dbReference type="ARBA" id="ARBA00022622"/>
    </source>
</evidence>
<gene>
    <name evidence="14" type="ORF">chiPu_0021787</name>
</gene>
<evidence type="ECO:0000256" key="3">
    <source>
        <dbReference type="ARBA" id="ARBA00022475"/>
    </source>
</evidence>
<feature type="domain" description="ZP" evidence="12">
    <location>
        <begin position="225"/>
        <end position="491"/>
    </location>
</feature>
<dbReference type="FunFam" id="2.60.40.4100:FF:000001">
    <property type="entry name" value="alpha-tectorin isoform X1"/>
    <property type="match status" value="1"/>
</dbReference>
<keyword evidence="6" id="KW-0732">Signal</keyword>
<comment type="subcellular location">
    <subcellularLocation>
        <location evidence="1">Cell membrane</location>
        <topology evidence="1">Lipid-anchor</topology>
        <topology evidence="1">GPI-anchor</topology>
    </subcellularLocation>
    <subcellularLocation>
        <location evidence="2">Secreted</location>
    </subcellularLocation>
</comment>
<dbReference type="OrthoDB" id="9949796at2759"/>
<evidence type="ECO:0000256" key="8">
    <source>
        <dbReference type="ARBA" id="ARBA00023157"/>
    </source>
</evidence>
<accession>A0A401RM88</accession>
<keyword evidence="7" id="KW-0472">Membrane</keyword>
<dbReference type="InterPro" id="IPR001507">
    <property type="entry name" value="ZP_dom"/>
</dbReference>
<dbReference type="InterPro" id="IPR055355">
    <property type="entry name" value="ZP-C"/>
</dbReference>
<dbReference type="InterPro" id="IPR017977">
    <property type="entry name" value="ZP_dom_CS"/>
</dbReference>
<evidence type="ECO:0000256" key="9">
    <source>
        <dbReference type="ARBA" id="ARBA00023180"/>
    </source>
</evidence>
<evidence type="ECO:0000313" key="15">
    <source>
        <dbReference type="Proteomes" id="UP000287033"/>
    </source>
</evidence>
<dbReference type="OMA" id="CERESCT"/>
<keyword evidence="10" id="KW-0449">Lipoprotein</keyword>
<dbReference type="PROSITE" id="PS00682">
    <property type="entry name" value="ZP_1"/>
    <property type="match status" value="1"/>
</dbReference>
<dbReference type="PROSITE" id="PS51233">
    <property type="entry name" value="VWFD"/>
    <property type="match status" value="1"/>
</dbReference>
<evidence type="ECO:0000256" key="1">
    <source>
        <dbReference type="ARBA" id="ARBA00004609"/>
    </source>
</evidence>
<dbReference type="Gene3D" id="2.60.40.4100">
    <property type="entry name" value="Zona pellucida, ZP-C domain"/>
    <property type="match status" value="1"/>
</dbReference>